<sequence length="693" mass="77665" precursor="true">MTHAKTRLAHARIWLCSLALAMAFQGTMVGQTRPPTPATTEDSNSANLATEDLDSEDILDLDIEALGKVDVVVNSFDVEVTSVTRSESTVGRSPAAVFVLTNEMIRRSGATSIPEALRLVPGLTVARLTANKWAVSSRGFSGEYANKLLVLQDGRSLYSLSHSGVTWGQQDAILEDIERIEVIRGPGASVWGSNAVNGVINIITKDASQTQGTLISAGGGSEDKTITSLRHGNQLSDRLHYRIYGKHFERDRAYSGNSIAADDWRMGRVGTRADWSSDDHDTQHLTVMAELHSAVLGEYVDNAPIPTAPFIEQGPYDDRIHGGFASLRWREMLSEDSQYSFQTYFDRRHLSPSTLATDQDILDVDFQHVYKLLENHTWTWGTGYQCIWTSLNSEYDYRSQASPALRQTNLYSGFFQDQIELREDLQLVLGCKFEHNTYTQFEYQPTVRLLHAISDRQVVWGAVSRAIRTPNRTESDLTIRLATEYSPLTVLVSPNDNLEAEDLLSFELGYRAQPHQVFSWDAVGFIHRYEDLIVPTATAGLTGSPPILPLQFRNDSSGTSYGTEWFARWQPDESWNFSSGYSFIAMDLTETLYGKATQIYTRNQLTFQSLWNVTEDVELDSTLRYVDNIPGLESPSYIALDLRLGCRLTPNCNLSLVGQNLLDSHRQDSVLATVYSNHTEVQRGVYGQLTWEF</sequence>
<dbReference type="GO" id="GO:0044718">
    <property type="term" value="P:siderophore transmembrane transport"/>
    <property type="evidence" value="ECO:0007669"/>
    <property type="project" value="TreeGrafter"/>
</dbReference>
<feature type="chain" id="PRO_5021926005" evidence="12">
    <location>
        <begin position="22"/>
        <end position="693"/>
    </location>
</feature>
<keyword evidence="16" id="KW-1185">Reference proteome</keyword>
<keyword evidence="3 10" id="KW-1134">Transmembrane beta strand</keyword>
<dbReference type="EMBL" id="CP036298">
    <property type="protein sequence ID" value="QDV27023.1"/>
    <property type="molecule type" value="Genomic_DNA"/>
</dbReference>
<dbReference type="OrthoDB" id="101167at2"/>
<organism evidence="15 16">
    <name type="scientific">Aureliella helgolandensis</name>
    <dbReference type="NCBI Taxonomy" id="2527968"/>
    <lineage>
        <taxon>Bacteria</taxon>
        <taxon>Pseudomonadati</taxon>
        <taxon>Planctomycetota</taxon>
        <taxon>Planctomycetia</taxon>
        <taxon>Pirellulales</taxon>
        <taxon>Pirellulaceae</taxon>
        <taxon>Aureliella</taxon>
    </lineage>
</organism>
<evidence type="ECO:0000259" key="14">
    <source>
        <dbReference type="Pfam" id="PF07715"/>
    </source>
</evidence>
<gene>
    <name evidence="15" type="primary">cirA_2</name>
    <name evidence="15" type="ORF">Q31a_54040</name>
</gene>
<keyword evidence="8 15" id="KW-0675">Receptor</keyword>
<evidence type="ECO:0000256" key="11">
    <source>
        <dbReference type="RuleBase" id="RU003357"/>
    </source>
</evidence>
<evidence type="ECO:0000313" key="16">
    <source>
        <dbReference type="Proteomes" id="UP000318017"/>
    </source>
</evidence>
<dbReference type="Pfam" id="PF00593">
    <property type="entry name" value="TonB_dep_Rec_b-barrel"/>
    <property type="match status" value="1"/>
</dbReference>
<dbReference type="InterPro" id="IPR037066">
    <property type="entry name" value="Plug_dom_sf"/>
</dbReference>
<keyword evidence="5 12" id="KW-0732">Signal</keyword>
<evidence type="ECO:0000313" key="15">
    <source>
        <dbReference type="EMBL" id="QDV27023.1"/>
    </source>
</evidence>
<evidence type="ECO:0000256" key="8">
    <source>
        <dbReference type="ARBA" id="ARBA00023170"/>
    </source>
</evidence>
<accession>A0A518GEK2</accession>
<dbReference type="InterPro" id="IPR012910">
    <property type="entry name" value="Plug_dom"/>
</dbReference>
<dbReference type="AlphaFoldDB" id="A0A518GEK2"/>
<dbReference type="InterPro" id="IPR000531">
    <property type="entry name" value="Beta-barrel_TonB"/>
</dbReference>
<dbReference type="RefSeq" id="WP_145083775.1">
    <property type="nucleotide sequence ID" value="NZ_CP036298.1"/>
</dbReference>
<comment type="similarity">
    <text evidence="10 11">Belongs to the TonB-dependent receptor family.</text>
</comment>
<protein>
    <submittedName>
        <fullName evidence="15">Colicin I receptor</fullName>
    </submittedName>
</protein>
<evidence type="ECO:0000256" key="6">
    <source>
        <dbReference type="ARBA" id="ARBA00023077"/>
    </source>
</evidence>
<keyword evidence="6 11" id="KW-0798">TonB box</keyword>
<dbReference type="Pfam" id="PF07715">
    <property type="entry name" value="Plug"/>
    <property type="match status" value="1"/>
</dbReference>
<dbReference type="InterPro" id="IPR036942">
    <property type="entry name" value="Beta-barrel_TonB_sf"/>
</dbReference>
<evidence type="ECO:0000256" key="1">
    <source>
        <dbReference type="ARBA" id="ARBA00004571"/>
    </source>
</evidence>
<feature type="domain" description="TonB-dependent receptor plug" evidence="14">
    <location>
        <begin position="92"/>
        <end position="199"/>
    </location>
</feature>
<keyword evidence="7 10" id="KW-0472">Membrane</keyword>
<dbReference type="InterPro" id="IPR039426">
    <property type="entry name" value="TonB-dep_rcpt-like"/>
</dbReference>
<dbReference type="GO" id="GO:0009279">
    <property type="term" value="C:cell outer membrane"/>
    <property type="evidence" value="ECO:0007669"/>
    <property type="project" value="UniProtKB-SubCell"/>
</dbReference>
<evidence type="ECO:0000256" key="10">
    <source>
        <dbReference type="PROSITE-ProRule" id="PRU01360"/>
    </source>
</evidence>
<evidence type="ECO:0000256" key="5">
    <source>
        <dbReference type="ARBA" id="ARBA00022729"/>
    </source>
</evidence>
<evidence type="ECO:0000256" key="7">
    <source>
        <dbReference type="ARBA" id="ARBA00023136"/>
    </source>
</evidence>
<evidence type="ECO:0000259" key="13">
    <source>
        <dbReference type="Pfam" id="PF00593"/>
    </source>
</evidence>
<dbReference type="Proteomes" id="UP000318017">
    <property type="component" value="Chromosome"/>
</dbReference>
<dbReference type="PANTHER" id="PTHR30069:SF29">
    <property type="entry name" value="HEMOGLOBIN AND HEMOGLOBIN-HAPTOGLOBIN-BINDING PROTEIN 1-RELATED"/>
    <property type="match status" value="1"/>
</dbReference>
<reference evidence="15 16" key="1">
    <citation type="submission" date="2019-02" db="EMBL/GenBank/DDBJ databases">
        <title>Deep-cultivation of Planctomycetes and their phenomic and genomic characterization uncovers novel biology.</title>
        <authorList>
            <person name="Wiegand S."/>
            <person name="Jogler M."/>
            <person name="Boedeker C."/>
            <person name="Pinto D."/>
            <person name="Vollmers J."/>
            <person name="Rivas-Marin E."/>
            <person name="Kohn T."/>
            <person name="Peeters S.H."/>
            <person name="Heuer A."/>
            <person name="Rast P."/>
            <person name="Oberbeckmann S."/>
            <person name="Bunk B."/>
            <person name="Jeske O."/>
            <person name="Meyerdierks A."/>
            <person name="Storesund J.E."/>
            <person name="Kallscheuer N."/>
            <person name="Luecker S."/>
            <person name="Lage O.M."/>
            <person name="Pohl T."/>
            <person name="Merkel B.J."/>
            <person name="Hornburger P."/>
            <person name="Mueller R.-W."/>
            <person name="Bruemmer F."/>
            <person name="Labrenz M."/>
            <person name="Spormann A.M."/>
            <person name="Op den Camp H."/>
            <person name="Overmann J."/>
            <person name="Amann R."/>
            <person name="Jetten M.S.M."/>
            <person name="Mascher T."/>
            <person name="Medema M.H."/>
            <person name="Devos D.P."/>
            <person name="Kaster A.-K."/>
            <person name="Ovreas L."/>
            <person name="Rohde M."/>
            <person name="Galperin M.Y."/>
            <person name="Jogler C."/>
        </authorList>
    </citation>
    <scope>NUCLEOTIDE SEQUENCE [LARGE SCALE GENOMIC DNA]</scope>
    <source>
        <strain evidence="15 16">Q31a</strain>
    </source>
</reference>
<evidence type="ECO:0000256" key="12">
    <source>
        <dbReference type="SAM" id="SignalP"/>
    </source>
</evidence>
<name>A0A518GEK2_9BACT</name>
<dbReference type="PANTHER" id="PTHR30069">
    <property type="entry name" value="TONB-DEPENDENT OUTER MEMBRANE RECEPTOR"/>
    <property type="match status" value="1"/>
</dbReference>
<proteinExistence type="inferred from homology"/>
<feature type="domain" description="TonB-dependent receptor-like beta-barrel" evidence="13">
    <location>
        <begin position="303"/>
        <end position="661"/>
    </location>
</feature>
<keyword evidence="9 10" id="KW-0998">Cell outer membrane</keyword>
<dbReference type="Gene3D" id="2.170.130.10">
    <property type="entry name" value="TonB-dependent receptor, plug domain"/>
    <property type="match status" value="1"/>
</dbReference>
<dbReference type="PROSITE" id="PS52016">
    <property type="entry name" value="TONB_DEPENDENT_REC_3"/>
    <property type="match status" value="1"/>
</dbReference>
<keyword evidence="4 10" id="KW-0812">Transmembrane</keyword>
<evidence type="ECO:0000256" key="3">
    <source>
        <dbReference type="ARBA" id="ARBA00022452"/>
    </source>
</evidence>
<evidence type="ECO:0000256" key="4">
    <source>
        <dbReference type="ARBA" id="ARBA00022692"/>
    </source>
</evidence>
<keyword evidence="2 10" id="KW-0813">Transport</keyword>
<dbReference type="SUPFAM" id="SSF56935">
    <property type="entry name" value="Porins"/>
    <property type="match status" value="1"/>
</dbReference>
<dbReference type="GO" id="GO:0015344">
    <property type="term" value="F:siderophore uptake transmembrane transporter activity"/>
    <property type="evidence" value="ECO:0007669"/>
    <property type="project" value="TreeGrafter"/>
</dbReference>
<dbReference type="Gene3D" id="2.40.170.20">
    <property type="entry name" value="TonB-dependent receptor, beta-barrel domain"/>
    <property type="match status" value="1"/>
</dbReference>
<evidence type="ECO:0000256" key="2">
    <source>
        <dbReference type="ARBA" id="ARBA00022448"/>
    </source>
</evidence>
<feature type="signal peptide" evidence="12">
    <location>
        <begin position="1"/>
        <end position="21"/>
    </location>
</feature>
<evidence type="ECO:0000256" key="9">
    <source>
        <dbReference type="ARBA" id="ARBA00023237"/>
    </source>
</evidence>
<comment type="subcellular location">
    <subcellularLocation>
        <location evidence="1 10">Cell outer membrane</location>
        <topology evidence="1 10">Multi-pass membrane protein</topology>
    </subcellularLocation>
</comment>
<dbReference type="KEGG" id="ahel:Q31a_54040"/>